<dbReference type="InterPro" id="IPR012394">
    <property type="entry name" value="Aldehyde_DH_NAD(P)"/>
</dbReference>
<reference evidence="9" key="2">
    <citation type="submission" date="2020-09" db="EMBL/GenBank/DDBJ databases">
        <authorList>
            <person name="Sun Q."/>
            <person name="Kim S."/>
        </authorList>
    </citation>
    <scope>NUCLEOTIDE SEQUENCE</scope>
    <source>
        <strain evidence="9">KCTC 32182</strain>
    </source>
</reference>
<dbReference type="Pfam" id="PF00171">
    <property type="entry name" value="Aldedh"/>
    <property type="match status" value="1"/>
</dbReference>
<dbReference type="GO" id="GO:0005737">
    <property type="term" value="C:cytoplasm"/>
    <property type="evidence" value="ECO:0007669"/>
    <property type="project" value="TreeGrafter"/>
</dbReference>
<dbReference type="RefSeq" id="WP_189534891.1">
    <property type="nucleotide sequence ID" value="NZ_BMYX01000015.1"/>
</dbReference>
<dbReference type="FunFam" id="3.40.605.10:FF:000004">
    <property type="entry name" value="Aldehyde dehydrogenase"/>
    <property type="match status" value="1"/>
</dbReference>
<keyword evidence="3" id="KW-0520">NAD</keyword>
<dbReference type="InterPro" id="IPR016161">
    <property type="entry name" value="Ald_DH/histidinol_DH"/>
</dbReference>
<feature type="active site" evidence="5">
    <location>
        <position position="255"/>
    </location>
</feature>
<dbReference type="AlphaFoldDB" id="A0A918UAU9"/>
<evidence type="ECO:0000256" key="7">
    <source>
        <dbReference type="RuleBase" id="RU003345"/>
    </source>
</evidence>
<organism evidence="9 10">
    <name type="scientific">Paludibacterium paludis</name>
    <dbReference type="NCBI Taxonomy" id="1225769"/>
    <lineage>
        <taxon>Bacteria</taxon>
        <taxon>Pseudomonadati</taxon>
        <taxon>Pseudomonadota</taxon>
        <taxon>Betaproteobacteria</taxon>
        <taxon>Neisseriales</taxon>
        <taxon>Chromobacteriaceae</taxon>
        <taxon>Paludibacterium</taxon>
    </lineage>
</organism>
<accession>A0A918UAU9</accession>
<evidence type="ECO:0000256" key="5">
    <source>
        <dbReference type="PIRSR" id="PIRSR036492-1"/>
    </source>
</evidence>
<dbReference type="PANTHER" id="PTHR43570:SF20">
    <property type="entry name" value="ALDEHYDE DEHYDROGENASE ALDX-RELATED"/>
    <property type="match status" value="1"/>
</dbReference>
<evidence type="ECO:0000256" key="6">
    <source>
        <dbReference type="PROSITE-ProRule" id="PRU10007"/>
    </source>
</evidence>
<keyword evidence="2 4" id="KW-0560">Oxidoreductase</keyword>
<dbReference type="PROSITE" id="PS00070">
    <property type="entry name" value="ALDEHYDE_DEHYDR_CYS"/>
    <property type="match status" value="1"/>
</dbReference>
<feature type="domain" description="Aldehyde dehydrogenase" evidence="8">
    <location>
        <begin position="32"/>
        <end position="444"/>
    </location>
</feature>
<evidence type="ECO:0000313" key="10">
    <source>
        <dbReference type="Proteomes" id="UP000645257"/>
    </source>
</evidence>
<dbReference type="EMBL" id="BMYX01000015">
    <property type="protein sequence ID" value="GGY20717.1"/>
    <property type="molecule type" value="Genomic_DNA"/>
</dbReference>
<dbReference type="InterPro" id="IPR016162">
    <property type="entry name" value="Ald_DH_N"/>
</dbReference>
<dbReference type="PROSITE" id="PS00687">
    <property type="entry name" value="ALDEHYDE_DEHYDR_GLU"/>
    <property type="match status" value="1"/>
</dbReference>
<reference evidence="9" key="1">
    <citation type="journal article" date="2014" name="Int. J. Syst. Evol. Microbiol.">
        <title>Complete genome sequence of Corynebacterium casei LMG S-19264T (=DSM 44701T), isolated from a smear-ripened cheese.</title>
        <authorList>
            <consortium name="US DOE Joint Genome Institute (JGI-PGF)"/>
            <person name="Walter F."/>
            <person name="Albersmeier A."/>
            <person name="Kalinowski J."/>
            <person name="Ruckert C."/>
        </authorList>
    </citation>
    <scope>NUCLEOTIDE SEQUENCE</scope>
    <source>
        <strain evidence="9">KCTC 32182</strain>
    </source>
</reference>
<dbReference type="GO" id="GO:0006081">
    <property type="term" value="P:aldehyde metabolic process"/>
    <property type="evidence" value="ECO:0007669"/>
    <property type="project" value="InterPro"/>
</dbReference>
<evidence type="ECO:0000256" key="1">
    <source>
        <dbReference type="ARBA" id="ARBA00009986"/>
    </source>
</evidence>
<evidence type="ECO:0000256" key="3">
    <source>
        <dbReference type="ARBA" id="ARBA00023027"/>
    </source>
</evidence>
<evidence type="ECO:0000256" key="4">
    <source>
        <dbReference type="PIRNR" id="PIRNR036492"/>
    </source>
</evidence>
<dbReference type="InterPro" id="IPR016163">
    <property type="entry name" value="Ald_DH_C"/>
</dbReference>
<proteinExistence type="inferred from homology"/>
<keyword evidence="10" id="KW-1185">Reference proteome</keyword>
<dbReference type="Gene3D" id="3.40.309.10">
    <property type="entry name" value="Aldehyde Dehydrogenase, Chain A, domain 2"/>
    <property type="match status" value="1"/>
</dbReference>
<evidence type="ECO:0000313" key="9">
    <source>
        <dbReference type="EMBL" id="GGY20717.1"/>
    </source>
</evidence>
<comment type="caution">
    <text evidence="9">The sequence shown here is derived from an EMBL/GenBank/DDBJ whole genome shotgun (WGS) entry which is preliminary data.</text>
</comment>
<sequence>MDERPDNHEAAMALEPVLERLRAGFAADAFPSAGARKERLRQLRSLVLENRQALIDAVCADFGHRSATETELSELFPTLEEIRYASGRLKGWMTPRRRPVSQWFMPARNRVMPQPLGVIGVVVPWNFPLFLAFGPLVGALAAGNRVMIKMSEFTPRTGALLERLCRHYFGDGLVAVVNGGVDVAEAFTRLPFDHLLFTGSTAVGRHVMRAAAANLTPVTLELGGKSPVIVSRCADLKKTAASLVQGKLLNAGQICVAPDYVLVPHEERAALVAELKSAFAKQYPRRNDNPDYTCIINDRQYRRLADWLEEARTAGADVQRVDPAGEPDTGRKMPLHLVLDCPDSARLMQEEIFGPILPIVGYDSLDEALDYVNRRPRPLALYLFARRQETVDRVLAQTLSGGVAINDTVMQVAQDGLPFGGVGPSGMGHYHGYDGFLTFSKLKPVFVQSRLGMTWMTRAPYGRLSGWLVRLMVGG</sequence>
<feature type="active site" evidence="5 6">
    <location>
        <position position="221"/>
    </location>
</feature>
<name>A0A918UAU9_9NEIS</name>
<dbReference type="CDD" id="cd07133">
    <property type="entry name" value="ALDH_CALDH_CalB"/>
    <property type="match status" value="1"/>
</dbReference>
<comment type="similarity">
    <text evidence="1 4 7">Belongs to the aldehyde dehydrogenase family.</text>
</comment>
<dbReference type="InterPro" id="IPR016160">
    <property type="entry name" value="Ald_DH_CS_CYS"/>
</dbReference>
<evidence type="ECO:0000256" key="2">
    <source>
        <dbReference type="ARBA" id="ARBA00023002"/>
    </source>
</evidence>
<dbReference type="Proteomes" id="UP000645257">
    <property type="component" value="Unassembled WGS sequence"/>
</dbReference>
<dbReference type="PIRSF" id="PIRSF036492">
    <property type="entry name" value="ALDH"/>
    <property type="match status" value="1"/>
</dbReference>
<dbReference type="GO" id="GO:0004029">
    <property type="term" value="F:aldehyde dehydrogenase (NAD+) activity"/>
    <property type="evidence" value="ECO:0007669"/>
    <property type="project" value="TreeGrafter"/>
</dbReference>
<dbReference type="Gene3D" id="3.40.605.10">
    <property type="entry name" value="Aldehyde Dehydrogenase, Chain A, domain 1"/>
    <property type="match status" value="1"/>
</dbReference>
<dbReference type="InterPro" id="IPR029510">
    <property type="entry name" value="Ald_DH_CS_GLU"/>
</dbReference>
<dbReference type="SUPFAM" id="SSF53720">
    <property type="entry name" value="ALDH-like"/>
    <property type="match status" value="1"/>
</dbReference>
<protein>
    <recommendedName>
        <fullName evidence="4">Aldehyde dehydrogenase</fullName>
    </recommendedName>
</protein>
<gene>
    <name evidence="9" type="primary">calB</name>
    <name evidence="9" type="ORF">GCM10011289_25430</name>
</gene>
<evidence type="ECO:0000259" key="8">
    <source>
        <dbReference type="Pfam" id="PF00171"/>
    </source>
</evidence>
<dbReference type="InterPro" id="IPR015590">
    <property type="entry name" value="Aldehyde_DH_dom"/>
</dbReference>
<dbReference type="PANTHER" id="PTHR43570">
    <property type="entry name" value="ALDEHYDE DEHYDROGENASE"/>
    <property type="match status" value="1"/>
</dbReference>